<proteinExistence type="predicted"/>
<dbReference type="EMBL" id="QDEB01040391">
    <property type="protein sequence ID" value="RZC38765.1"/>
    <property type="molecule type" value="Genomic_DNA"/>
</dbReference>
<sequence length="58" mass="6795">MLLLFINQLHDYERIQIQKDRATTHSAEDILNLPSVFWATNQSLVEIRQTYGLHDLAI</sequence>
<accession>A0A482W1B5</accession>
<dbReference type="Proteomes" id="UP000292052">
    <property type="component" value="Unassembled WGS sequence"/>
</dbReference>
<reference evidence="1 2" key="1">
    <citation type="submission" date="2017-03" db="EMBL/GenBank/DDBJ databases">
        <title>Genome of the blue death feigning beetle - Asbolus verrucosus.</title>
        <authorList>
            <person name="Rider S.D."/>
        </authorList>
    </citation>
    <scope>NUCLEOTIDE SEQUENCE [LARGE SCALE GENOMIC DNA]</scope>
    <source>
        <strain evidence="1">Butters</strain>
        <tissue evidence="1">Head and leg muscle</tissue>
    </source>
</reference>
<evidence type="ECO:0000313" key="1">
    <source>
        <dbReference type="EMBL" id="RZC38765.1"/>
    </source>
</evidence>
<comment type="caution">
    <text evidence="1">The sequence shown here is derived from an EMBL/GenBank/DDBJ whole genome shotgun (WGS) entry which is preliminary data.</text>
</comment>
<dbReference type="AlphaFoldDB" id="A0A482W1B5"/>
<keyword evidence="2" id="KW-1185">Reference proteome</keyword>
<name>A0A482W1B5_ASBVE</name>
<protein>
    <submittedName>
        <fullName evidence="1">Uncharacterized protein</fullName>
    </submittedName>
</protein>
<organism evidence="1 2">
    <name type="scientific">Asbolus verrucosus</name>
    <name type="common">Desert ironclad beetle</name>
    <dbReference type="NCBI Taxonomy" id="1661398"/>
    <lineage>
        <taxon>Eukaryota</taxon>
        <taxon>Metazoa</taxon>
        <taxon>Ecdysozoa</taxon>
        <taxon>Arthropoda</taxon>
        <taxon>Hexapoda</taxon>
        <taxon>Insecta</taxon>
        <taxon>Pterygota</taxon>
        <taxon>Neoptera</taxon>
        <taxon>Endopterygota</taxon>
        <taxon>Coleoptera</taxon>
        <taxon>Polyphaga</taxon>
        <taxon>Cucujiformia</taxon>
        <taxon>Tenebrionidae</taxon>
        <taxon>Pimeliinae</taxon>
        <taxon>Asbolus</taxon>
    </lineage>
</organism>
<evidence type="ECO:0000313" key="2">
    <source>
        <dbReference type="Proteomes" id="UP000292052"/>
    </source>
</evidence>
<gene>
    <name evidence="1" type="ORF">BDFB_002353</name>
</gene>